<accession>A0A6J4RX64</accession>
<name>A0A6J4RX64_9ACTN</name>
<organism evidence="2">
    <name type="scientific">uncultured Rubrobacteraceae bacterium</name>
    <dbReference type="NCBI Taxonomy" id="349277"/>
    <lineage>
        <taxon>Bacteria</taxon>
        <taxon>Bacillati</taxon>
        <taxon>Actinomycetota</taxon>
        <taxon>Rubrobacteria</taxon>
        <taxon>Rubrobacterales</taxon>
        <taxon>Rubrobacteraceae</taxon>
        <taxon>environmental samples</taxon>
    </lineage>
</organism>
<feature type="region of interest" description="Disordered" evidence="1">
    <location>
        <begin position="127"/>
        <end position="146"/>
    </location>
</feature>
<feature type="non-terminal residue" evidence="2">
    <location>
        <position position="1"/>
    </location>
</feature>
<evidence type="ECO:0000313" key="2">
    <source>
        <dbReference type="EMBL" id="CAA9483600.1"/>
    </source>
</evidence>
<sequence>CRGRSRRCGPGPPISAPCCPCWRRRPGGWPRGGYASGGRAPTPANGSGTGSGAGRCTCSCWAGGPSGPWCSSGPTRRPGGTCWTTPVTCTGLRSAATRPARGWVESSSVGPRPASRTRARRTCGSIAPRGTGRSTITTRGRGSVTAGGRTFAGWRCPCTRRRSVPRPKD</sequence>
<feature type="compositionally biased region" description="Low complexity" evidence="1">
    <location>
        <begin position="129"/>
        <end position="143"/>
    </location>
</feature>
<reference evidence="2" key="1">
    <citation type="submission" date="2020-02" db="EMBL/GenBank/DDBJ databases">
        <authorList>
            <person name="Meier V. D."/>
        </authorList>
    </citation>
    <scope>NUCLEOTIDE SEQUENCE</scope>
    <source>
        <strain evidence="2">AVDCRST_MAG12</strain>
    </source>
</reference>
<protein>
    <submittedName>
        <fullName evidence="2">Uncharacterized protein</fullName>
    </submittedName>
</protein>
<dbReference type="EMBL" id="CADCVK010000259">
    <property type="protein sequence ID" value="CAA9483600.1"/>
    <property type="molecule type" value="Genomic_DNA"/>
</dbReference>
<gene>
    <name evidence="2" type="ORF">AVDCRST_MAG12-1658</name>
</gene>
<proteinExistence type="predicted"/>
<feature type="non-terminal residue" evidence="2">
    <location>
        <position position="169"/>
    </location>
</feature>
<dbReference type="AlphaFoldDB" id="A0A6J4RX64"/>
<evidence type="ECO:0000256" key="1">
    <source>
        <dbReference type="SAM" id="MobiDB-lite"/>
    </source>
</evidence>